<comment type="subcellular location">
    <subcellularLocation>
        <location evidence="1">Cell membrane</location>
        <topology evidence="1">Multi-pass membrane protein</topology>
    </subcellularLocation>
</comment>
<keyword evidence="2" id="KW-0813">Transport</keyword>
<dbReference type="GO" id="GO:0098703">
    <property type="term" value="P:calcium ion import across plasma membrane"/>
    <property type="evidence" value="ECO:0007669"/>
    <property type="project" value="TreeGrafter"/>
</dbReference>
<feature type="repeat" description="ANK" evidence="13">
    <location>
        <begin position="374"/>
        <end position="406"/>
    </location>
</feature>
<evidence type="ECO:0000256" key="7">
    <source>
        <dbReference type="ARBA" id="ARBA00022737"/>
    </source>
</evidence>
<keyword evidence="10" id="KW-0406">Ion transport</keyword>
<dbReference type="Pfam" id="PF23346">
    <property type="entry name" value="DUF7087"/>
    <property type="match status" value="1"/>
</dbReference>
<keyword evidence="5" id="KW-0107">Calcium channel</keyword>
<dbReference type="PANTHER" id="PTHR10582">
    <property type="entry name" value="TRANSIENT RECEPTOR POTENTIAL ION CHANNEL PROTEIN"/>
    <property type="match status" value="1"/>
</dbReference>
<evidence type="ECO:0000259" key="17">
    <source>
        <dbReference type="Pfam" id="PF00520"/>
    </source>
</evidence>
<keyword evidence="9 16" id="KW-1133">Transmembrane helix</keyword>
<dbReference type="GO" id="GO:0005262">
    <property type="term" value="F:calcium channel activity"/>
    <property type="evidence" value="ECO:0007669"/>
    <property type="project" value="UniProtKB-KW"/>
</dbReference>
<keyword evidence="4" id="KW-0109">Calcium transport</keyword>
<feature type="domain" description="Ion transport" evidence="17">
    <location>
        <begin position="693"/>
        <end position="946"/>
    </location>
</feature>
<feature type="compositionally biased region" description="Polar residues" evidence="15">
    <location>
        <begin position="1083"/>
        <end position="1096"/>
    </location>
</feature>
<dbReference type="PROSITE" id="PS50088">
    <property type="entry name" value="ANK_REPEAT"/>
    <property type="match status" value="3"/>
</dbReference>
<evidence type="ECO:0000256" key="13">
    <source>
        <dbReference type="PROSITE-ProRule" id="PRU00023"/>
    </source>
</evidence>
<evidence type="ECO:0000259" key="18">
    <source>
        <dbReference type="Pfam" id="PF23346"/>
    </source>
</evidence>
<sequence length="1096" mass="122848">MDQIPPYEFNKYVFAARAAVVTCSSFELLMVLFGSLEDSNILAKLIYFILLGGSVAVSSHNIALNVDGREELSKAQNVGFGQEIRAKSAALVVTPVLAGTFIFLCVSGHAFFSLFVLIHVLASAGQLGLEVYEASRGSSSAPAPAQPVSVAPPVEAPVAPTADAPAPAAPSDSCPPAQMGSASSTQSSMNNFVGMGRLREDMKIYQLVDMHGGGELLPWLRYAIVSNDTSFIDAYLETKVKDFLYNGGKGKLVTVTELVKLRNKERNERLGAFSRKKGKGKSGPNVLDDFNQEGENVGDLKKALKLLDGGGKGGRNESKYREISWKLEERGSMGETIIGCCLLHASDIHNALVLKILDYYPKLLNDIHISEDFYGLSPLHQAIINTDCKLVYKFLKLGADVNSRCYGAFFCADDQKASRTDSLEHEYVELSLKTNYTGNMYLGEYPLSFAACLNQPEMFRLLLAFKANPNAQDTNGNSVLHMCVIHENMKMFKLALECGASLRTVNKQSLSPLTLAAKLAKKEMFDEILELEGDSVWAYGDASSTAYPLAKIDTINETSGELNEASALSLVVYGQTVEHLELLDGLLDTLLEAKWEAFAKRNMIVSFTAFTLYYICFVTAFTLRPIGFSTEMITEGWINRYSEPFPGRHGKEGEQQVYPVIKTTKGLTTWTESLSQCHLRNYWDPDIPVPNGYVRLVFEVLVVIGILIQMFLDFRDIKRIGRKKWWNVLTAFPAKITFKVTYFLVLAMVPIRLACDVSPILLVVDNALITITMIFTTVHYLYYCRVIRFVGPFVLMVYTIIATDIFRFMLIYGIFLMGFSQAFSLIFLSCEREANIIKELILNQSMALTEAEKLNYTSKINAYDTSIVKNAEAFENVIQSPIEAFVRTFILTIGEFTVLYRNLALCPANTMVWIGKVVFITFELFVSIMQFNMLIAMMTRTYETIFQTQLEYKRQVYFTSLLTFLMERFQRAQVILMLELSLSPKERHQYLLKYSRPTGTNKKTRSLVVSKKSSFNRETKQGQRILEEKIQKMIEEKKAVLKRKMKDMEIKEGIRPVTGYSRTPRPHTQYMNRGAQGRVGANGTAQNGNAMNGNVN</sequence>
<name>A0A1I7UEG6_9PELO</name>
<dbReference type="InterPro" id="IPR005821">
    <property type="entry name" value="Ion_trans_dom"/>
</dbReference>
<dbReference type="STRING" id="1561998.A0A1I7UEG6"/>
<keyword evidence="14" id="KW-0175">Coiled coil</keyword>
<feature type="transmembrane region" description="Helical" evidence="16">
    <location>
        <begin position="12"/>
        <end position="33"/>
    </location>
</feature>
<evidence type="ECO:0000256" key="14">
    <source>
        <dbReference type="SAM" id="Coils"/>
    </source>
</evidence>
<dbReference type="InterPro" id="IPR036770">
    <property type="entry name" value="Ankyrin_rpt-contain_sf"/>
</dbReference>
<dbReference type="AlphaFoldDB" id="A0A1I7UEG6"/>
<accession>A0A1I7UEG6</accession>
<keyword evidence="13" id="KW-0040">ANK repeat</keyword>
<dbReference type="PANTHER" id="PTHR10582:SF30">
    <property type="entry name" value="ION TRANSPORT DOMAIN-CONTAINING PROTEIN"/>
    <property type="match status" value="1"/>
</dbReference>
<dbReference type="SMART" id="SM00248">
    <property type="entry name" value="ANK"/>
    <property type="match status" value="4"/>
</dbReference>
<keyword evidence="7" id="KW-0677">Repeat</keyword>
<dbReference type="Pfam" id="PF00520">
    <property type="entry name" value="Ion_trans"/>
    <property type="match status" value="1"/>
</dbReference>
<evidence type="ECO:0000256" key="3">
    <source>
        <dbReference type="ARBA" id="ARBA00022475"/>
    </source>
</evidence>
<dbReference type="Pfam" id="PF12796">
    <property type="entry name" value="Ank_2"/>
    <property type="match status" value="1"/>
</dbReference>
<organism evidence="19 20">
    <name type="scientific">Caenorhabditis tropicalis</name>
    <dbReference type="NCBI Taxonomy" id="1561998"/>
    <lineage>
        <taxon>Eukaryota</taxon>
        <taxon>Metazoa</taxon>
        <taxon>Ecdysozoa</taxon>
        <taxon>Nematoda</taxon>
        <taxon>Chromadorea</taxon>
        <taxon>Rhabditida</taxon>
        <taxon>Rhabditina</taxon>
        <taxon>Rhabditomorpha</taxon>
        <taxon>Rhabditoidea</taxon>
        <taxon>Rhabditidae</taxon>
        <taxon>Peloderinae</taxon>
        <taxon>Caenorhabditis</taxon>
    </lineage>
</organism>
<evidence type="ECO:0000256" key="11">
    <source>
        <dbReference type="ARBA" id="ARBA00023136"/>
    </source>
</evidence>
<dbReference type="InterPro" id="IPR024862">
    <property type="entry name" value="TRPV"/>
</dbReference>
<feature type="transmembrane region" description="Helical" evidence="16">
    <location>
        <begin position="757"/>
        <end position="775"/>
    </location>
</feature>
<keyword evidence="11 16" id="KW-0472">Membrane</keyword>
<evidence type="ECO:0000256" key="2">
    <source>
        <dbReference type="ARBA" id="ARBA00022448"/>
    </source>
</evidence>
<keyword evidence="19" id="KW-1185">Reference proteome</keyword>
<keyword evidence="8" id="KW-0106">Calcium</keyword>
<dbReference type="InterPro" id="IPR055514">
    <property type="entry name" value="DUF7087"/>
</dbReference>
<dbReference type="WBParaSite" id="Csp11.Scaffold629.g8500.t1">
    <property type="protein sequence ID" value="Csp11.Scaffold629.g8500.t1"/>
    <property type="gene ID" value="Csp11.Scaffold629.g8500"/>
</dbReference>
<keyword evidence="3" id="KW-1003">Cell membrane</keyword>
<feature type="compositionally biased region" description="Low complexity" evidence="15">
    <location>
        <begin position="142"/>
        <end position="177"/>
    </location>
</feature>
<feature type="transmembrane region" description="Helical" evidence="16">
    <location>
        <begin position="693"/>
        <end position="714"/>
    </location>
</feature>
<feature type="domain" description="DUF7087" evidence="18">
    <location>
        <begin position="6"/>
        <end position="134"/>
    </location>
</feature>
<dbReference type="Gene3D" id="1.25.40.20">
    <property type="entry name" value="Ankyrin repeat-containing domain"/>
    <property type="match status" value="1"/>
</dbReference>
<feature type="transmembrane region" description="Helical" evidence="16">
    <location>
        <begin position="913"/>
        <end position="935"/>
    </location>
</feature>
<proteinExistence type="predicted"/>
<evidence type="ECO:0000313" key="20">
    <source>
        <dbReference type="WBParaSite" id="Csp11.Scaffold629.g8500.t1"/>
    </source>
</evidence>
<reference evidence="20" key="1">
    <citation type="submission" date="2016-11" db="UniProtKB">
        <authorList>
            <consortium name="WormBaseParasite"/>
        </authorList>
    </citation>
    <scope>IDENTIFICATION</scope>
</reference>
<evidence type="ECO:0000256" key="8">
    <source>
        <dbReference type="ARBA" id="ARBA00022837"/>
    </source>
</evidence>
<feature type="coiled-coil region" evidence="14">
    <location>
        <begin position="1023"/>
        <end position="1051"/>
    </location>
</feature>
<evidence type="ECO:0000256" key="15">
    <source>
        <dbReference type="SAM" id="MobiDB-lite"/>
    </source>
</evidence>
<dbReference type="InterPro" id="IPR002110">
    <property type="entry name" value="Ankyrin_rpt"/>
</dbReference>
<feature type="transmembrane region" description="Helical" evidence="16">
    <location>
        <begin position="726"/>
        <end position="751"/>
    </location>
</feature>
<evidence type="ECO:0000256" key="16">
    <source>
        <dbReference type="SAM" id="Phobius"/>
    </source>
</evidence>
<evidence type="ECO:0000256" key="4">
    <source>
        <dbReference type="ARBA" id="ARBA00022568"/>
    </source>
</evidence>
<feature type="transmembrane region" description="Helical" evidence="16">
    <location>
        <begin position="808"/>
        <end position="828"/>
    </location>
</feature>
<feature type="repeat" description="ANK" evidence="13">
    <location>
        <begin position="475"/>
        <end position="507"/>
    </location>
</feature>
<evidence type="ECO:0000256" key="12">
    <source>
        <dbReference type="ARBA" id="ARBA00023303"/>
    </source>
</evidence>
<evidence type="ECO:0000313" key="19">
    <source>
        <dbReference type="Proteomes" id="UP000095282"/>
    </source>
</evidence>
<evidence type="ECO:0000256" key="6">
    <source>
        <dbReference type="ARBA" id="ARBA00022692"/>
    </source>
</evidence>
<dbReference type="GO" id="GO:0005886">
    <property type="term" value="C:plasma membrane"/>
    <property type="evidence" value="ECO:0007669"/>
    <property type="project" value="UniProtKB-SubCell"/>
</dbReference>
<feature type="region of interest" description="Disordered" evidence="15">
    <location>
        <begin position="1057"/>
        <end position="1096"/>
    </location>
</feature>
<keyword evidence="12" id="KW-0407">Ion channel</keyword>
<feature type="transmembrane region" description="Helical" evidence="16">
    <location>
        <begin position="782"/>
        <end position="802"/>
    </location>
</feature>
<evidence type="ECO:0000256" key="5">
    <source>
        <dbReference type="ARBA" id="ARBA00022673"/>
    </source>
</evidence>
<feature type="region of interest" description="Disordered" evidence="15">
    <location>
        <begin position="142"/>
        <end position="188"/>
    </location>
</feature>
<dbReference type="Proteomes" id="UP000095282">
    <property type="component" value="Unplaced"/>
</dbReference>
<feature type="transmembrane region" description="Helical" evidence="16">
    <location>
        <begin position="604"/>
        <end position="623"/>
    </location>
</feature>
<evidence type="ECO:0000256" key="10">
    <source>
        <dbReference type="ARBA" id="ARBA00023065"/>
    </source>
</evidence>
<feature type="transmembrane region" description="Helical" evidence="16">
    <location>
        <begin position="45"/>
        <end position="64"/>
    </location>
</feature>
<dbReference type="SUPFAM" id="SSF48403">
    <property type="entry name" value="Ankyrin repeat"/>
    <property type="match status" value="1"/>
</dbReference>
<evidence type="ECO:0000256" key="9">
    <source>
        <dbReference type="ARBA" id="ARBA00022989"/>
    </source>
</evidence>
<dbReference type="FunFam" id="1.25.40.20:FF:000181">
    <property type="entry name" value="Nanchung, isoform A"/>
    <property type="match status" value="1"/>
</dbReference>
<evidence type="ECO:0000256" key="1">
    <source>
        <dbReference type="ARBA" id="ARBA00004651"/>
    </source>
</evidence>
<feature type="repeat" description="ANK" evidence="13">
    <location>
        <begin position="442"/>
        <end position="474"/>
    </location>
</feature>
<dbReference type="PROSITE" id="PS50297">
    <property type="entry name" value="ANK_REP_REGION"/>
    <property type="match status" value="1"/>
</dbReference>
<protein>
    <submittedName>
        <fullName evidence="20">ANK_REP_REGION domain-containing protein</fullName>
    </submittedName>
</protein>
<keyword evidence="6 16" id="KW-0812">Transmembrane</keyword>